<keyword evidence="5" id="KW-0456">Lyase</keyword>
<keyword evidence="4" id="KW-0408">Iron</keyword>
<evidence type="ECO:0000256" key="4">
    <source>
        <dbReference type="ARBA" id="ARBA00023004"/>
    </source>
</evidence>
<evidence type="ECO:0000313" key="6">
    <source>
        <dbReference type="EMBL" id="KAL1617431.1"/>
    </source>
</evidence>
<dbReference type="Pfam" id="PF13816">
    <property type="entry name" value="Dehydratase_hem"/>
    <property type="match status" value="1"/>
</dbReference>
<evidence type="ECO:0000256" key="1">
    <source>
        <dbReference type="ARBA" id="ARBA00001970"/>
    </source>
</evidence>
<keyword evidence="2" id="KW-0349">Heme</keyword>
<comment type="caution">
    <text evidence="6">The sequence shown here is derived from an EMBL/GenBank/DDBJ whole genome shotgun (WGS) entry which is preliminary data.</text>
</comment>
<dbReference type="Proteomes" id="UP001521116">
    <property type="component" value="Unassembled WGS sequence"/>
</dbReference>
<keyword evidence="3" id="KW-0479">Metal-binding</keyword>
<protein>
    <recommendedName>
        <fullName evidence="8">Phenylacetaldoxime dehydratase</fullName>
    </recommendedName>
</protein>
<gene>
    <name evidence="6" type="ORF">SLS56_010974</name>
</gene>
<evidence type="ECO:0000256" key="3">
    <source>
        <dbReference type="ARBA" id="ARBA00022723"/>
    </source>
</evidence>
<dbReference type="EMBL" id="JAJVDC020000231">
    <property type="protein sequence ID" value="KAL1617431.1"/>
    <property type="molecule type" value="Genomic_DNA"/>
</dbReference>
<proteinExistence type="predicted"/>
<reference evidence="6 7" key="1">
    <citation type="submission" date="2024-02" db="EMBL/GenBank/DDBJ databases">
        <title>De novo assembly and annotation of 12 fungi associated with fruit tree decline syndrome in Ontario, Canada.</title>
        <authorList>
            <person name="Sulman M."/>
            <person name="Ellouze W."/>
            <person name="Ilyukhin E."/>
        </authorList>
    </citation>
    <scope>NUCLEOTIDE SEQUENCE [LARGE SCALE GENOMIC DNA]</scope>
    <source>
        <strain evidence="6 7">M1-105</strain>
    </source>
</reference>
<evidence type="ECO:0008006" key="8">
    <source>
        <dbReference type="Google" id="ProtNLM"/>
    </source>
</evidence>
<evidence type="ECO:0000256" key="5">
    <source>
        <dbReference type="ARBA" id="ARBA00023239"/>
    </source>
</evidence>
<name>A0ABR3SDX1_9PEZI</name>
<comment type="cofactor">
    <cofactor evidence="1">
        <name>heme b</name>
        <dbReference type="ChEBI" id="CHEBI:60344"/>
    </cofactor>
</comment>
<sequence>MFAASIAKEHPVILSIFGCQYHGPSPSPAKKQLIDTFDNLLKRSAVSVETLEHDNASPAPGSSRVWMSYWKSPNDYQQWWDSEKVSQFWASLPADAGFWREKLSLASTRAMFETNKNAPNGFAHAGSLVDLTEKTGYWGAYRDRLEDATPQDRLRSPLRAVPPPKPRSARVRSGRVVMDRFPDNLCFVVEGQDHAAMGPDERDHWAENFDLLTKSWVSHVVNAGPEAGMVSARLCHAPQSGRAEGGSGGTAEDQGWAQAFEFNRKVQILYFLDMSYMERIGKSTKTHVDLRRKFMQSYAPTGPMANGDLLLWVELAVLKAQDVEAEYIGCYEGTGFMAYEEHPSFQKELVGASWSPWSMITRASQYVFGQGDR</sequence>
<accession>A0ABR3SDX1</accession>
<dbReference type="InterPro" id="IPR025702">
    <property type="entry name" value="OXD"/>
</dbReference>
<organism evidence="6 7">
    <name type="scientific">Neofusicoccum ribis</name>
    <dbReference type="NCBI Taxonomy" id="45134"/>
    <lineage>
        <taxon>Eukaryota</taxon>
        <taxon>Fungi</taxon>
        <taxon>Dikarya</taxon>
        <taxon>Ascomycota</taxon>
        <taxon>Pezizomycotina</taxon>
        <taxon>Dothideomycetes</taxon>
        <taxon>Dothideomycetes incertae sedis</taxon>
        <taxon>Botryosphaeriales</taxon>
        <taxon>Botryosphaeriaceae</taxon>
        <taxon>Neofusicoccum</taxon>
    </lineage>
</organism>
<evidence type="ECO:0000313" key="7">
    <source>
        <dbReference type="Proteomes" id="UP001521116"/>
    </source>
</evidence>
<keyword evidence="7" id="KW-1185">Reference proteome</keyword>
<evidence type="ECO:0000256" key="2">
    <source>
        <dbReference type="ARBA" id="ARBA00022617"/>
    </source>
</evidence>